<evidence type="ECO:0000256" key="6">
    <source>
        <dbReference type="ARBA" id="ARBA00022525"/>
    </source>
</evidence>
<dbReference type="RefSeq" id="XP_033430328.1">
    <property type="nucleotide sequence ID" value="XM_033568333.1"/>
</dbReference>
<dbReference type="InterPro" id="IPR001764">
    <property type="entry name" value="Glyco_hydro_3_N"/>
</dbReference>
<evidence type="ECO:0000256" key="8">
    <source>
        <dbReference type="ARBA" id="ARBA00022801"/>
    </source>
</evidence>
<comment type="pathway">
    <text evidence="3">Glycan metabolism; cellulose degradation.</text>
</comment>
<keyword evidence="7 19" id="KW-0732">Signal</keyword>
<keyword evidence="11" id="KW-0119">Carbohydrate metabolism</keyword>
<evidence type="ECO:0000256" key="12">
    <source>
        <dbReference type="ARBA" id="ARBA00023295"/>
    </source>
</evidence>
<dbReference type="Pfam" id="PF14310">
    <property type="entry name" value="Fn3-like"/>
    <property type="match status" value="1"/>
</dbReference>
<keyword evidence="8" id="KW-0378">Hydrolase</keyword>
<dbReference type="SMART" id="SM01217">
    <property type="entry name" value="Fn3_like"/>
    <property type="match status" value="1"/>
</dbReference>
<dbReference type="Gene3D" id="3.40.50.1700">
    <property type="entry name" value="Glycoside hydrolase family 3 C-terminal domain"/>
    <property type="match status" value="1"/>
</dbReference>
<name>A0A5M9N8S2_9EURO</name>
<evidence type="ECO:0000256" key="4">
    <source>
        <dbReference type="ARBA" id="ARBA00005336"/>
    </source>
</evidence>
<gene>
    <name evidence="21" type="ORF">ATNIH1004_003658</name>
</gene>
<keyword evidence="13" id="KW-0624">Polysaccharide degradation</keyword>
<evidence type="ECO:0000256" key="1">
    <source>
        <dbReference type="ARBA" id="ARBA00000448"/>
    </source>
</evidence>
<dbReference type="OrthoDB" id="416222at2759"/>
<evidence type="ECO:0000256" key="11">
    <source>
        <dbReference type="ARBA" id="ARBA00023277"/>
    </source>
</evidence>
<dbReference type="GeneID" id="54326360"/>
<evidence type="ECO:0000313" key="22">
    <source>
        <dbReference type="Proteomes" id="UP000324241"/>
    </source>
</evidence>
<protein>
    <recommendedName>
        <fullName evidence="15">Probable beta-glucosidase M</fullName>
        <ecNumber evidence="5">3.2.1.21</ecNumber>
    </recommendedName>
    <alternativeName>
        <fullName evidence="16">Beta-D-glucoside glucohydrolase M</fullName>
    </alternativeName>
    <alternativeName>
        <fullName evidence="17">Cellobiase M</fullName>
    </alternativeName>
    <alternativeName>
        <fullName evidence="18">Gentiobiase M</fullName>
    </alternativeName>
</protein>
<comment type="catalytic activity">
    <reaction evidence="1">
        <text>Hydrolysis of terminal, non-reducing beta-D-glucosyl residues with release of beta-D-glucose.</text>
        <dbReference type="EC" id="3.2.1.21"/>
    </reaction>
</comment>
<dbReference type="InterPro" id="IPR017853">
    <property type="entry name" value="GH"/>
</dbReference>
<dbReference type="SUPFAM" id="SSF52279">
    <property type="entry name" value="Beta-D-glucan exohydrolase, C-terminal domain"/>
    <property type="match status" value="1"/>
</dbReference>
<dbReference type="Gene3D" id="2.60.40.10">
    <property type="entry name" value="Immunoglobulins"/>
    <property type="match status" value="1"/>
</dbReference>
<evidence type="ECO:0000256" key="18">
    <source>
        <dbReference type="ARBA" id="ARBA00041805"/>
    </source>
</evidence>
<dbReference type="EC" id="3.2.1.21" evidence="5"/>
<reference evidence="21 22" key="1">
    <citation type="submission" date="2019-08" db="EMBL/GenBank/DDBJ databases">
        <title>The genome sequence of a newly discovered highly antifungal drug resistant Aspergillus species, Aspergillus tanneri NIH 1004.</title>
        <authorList>
            <person name="Mounaud S."/>
            <person name="Singh I."/>
            <person name="Joardar V."/>
            <person name="Pakala S."/>
            <person name="Pakala S."/>
            <person name="Venepally P."/>
            <person name="Chung J.K."/>
            <person name="Losada L."/>
            <person name="Nierman W.C."/>
        </authorList>
    </citation>
    <scope>NUCLEOTIDE SEQUENCE [LARGE SCALE GENOMIC DNA]</scope>
    <source>
        <strain evidence="21 22">NIH1004</strain>
    </source>
</reference>
<dbReference type="InterPro" id="IPR026891">
    <property type="entry name" value="Fn3-like"/>
</dbReference>
<evidence type="ECO:0000256" key="2">
    <source>
        <dbReference type="ARBA" id="ARBA00004613"/>
    </source>
</evidence>
<feature type="domain" description="Fibronectin type III-like" evidence="20">
    <location>
        <begin position="641"/>
        <end position="707"/>
    </location>
</feature>
<feature type="signal peptide" evidence="19">
    <location>
        <begin position="1"/>
        <end position="22"/>
    </location>
</feature>
<dbReference type="EMBL" id="QUQM01000001">
    <property type="protein sequence ID" value="KAA8650967.1"/>
    <property type="molecule type" value="Genomic_DNA"/>
</dbReference>
<dbReference type="SUPFAM" id="SSF51445">
    <property type="entry name" value="(Trans)glycosidases"/>
    <property type="match status" value="1"/>
</dbReference>
<evidence type="ECO:0000256" key="15">
    <source>
        <dbReference type="ARBA" id="ARBA00039571"/>
    </source>
</evidence>
<dbReference type="InterPro" id="IPR036962">
    <property type="entry name" value="Glyco_hydro_3_N_sf"/>
</dbReference>
<comment type="subcellular location">
    <subcellularLocation>
        <location evidence="2">Secreted</location>
    </subcellularLocation>
</comment>
<dbReference type="GO" id="GO:0008422">
    <property type="term" value="F:beta-glucosidase activity"/>
    <property type="evidence" value="ECO:0007669"/>
    <property type="project" value="UniProtKB-EC"/>
</dbReference>
<accession>A0A5M9N8S2</accession>
<evidence type="ECO:0000256" key="9">
    <source>
        <dbReference type="ARBA" id="ARBA00023001"/>
    </source>
</evidence>
<dbReference type="InterPro" id="IPR002772">
    <property type="entry name" value="Glyco_hydro_3_C"/>
</dbReference>
<evidence type="ECO:0000256" key="13">
    <source>
        <dbReference type="ARBA" id="ARBA00023326"/>
    </source>
</evidence>
<evidence type="ECO:0000256" key="5">
    <source>
        <dbReference type="ARBA" id="ARBA00012744"/>
    </source>
</evidence>
<dbReference type="InterPro" id="IPR036881">
    <property type="entry name" value="Glyco_hydro_3_C_sf"/>
</dbReference>
<dbReference type="AlphaFoldDB" id="A0A5M9N8S2"/>
<evidence type="ECO:0000256" key="16">
    <source>
        <dbReference type="ARBA" id="ARBA00041282"/>
    </source>
</evidence>
<evidence type="ECO:0000256" key="14">
    <source>
        <dbReference type="ARBA" id="ARBA00024983"/>
    </source>
</evidence>
<dbReference type="Pfam" id="PF00933">
    <property type="entry name" value="Glyco_hydro_3"/>
    <property type="match status" value="1"/>
</dbReference>
<evidence type="ECO:0000313" key="21">
    <source>
        <dbReference type="EMBL" id="KAA8650967.1"/>
    </source>
</evidence>
<feature type="chain" id="PRO_5024455874" description="Probable beta-glucosidase M" evidence="19">
    <location>
        <begin position="23"/>
        <end position="718"/>
    </location>
</feature>
<evidence type="ECO:0000256" key="19">
    <source>
        <dbReference type="SAM" id="SignalP"/>
    </source>
</evidence>
<keyword evidence="6" id="KW-0964">Secreted</keyword>
<comment type="similarity">
    <text evidence="4">Belongs to the glycosyl hydrolase 3 family.</text>
</comment>
<dbReference type="GO" id="GO:0005576">
    <property type="term" value="C:extracellular region"/>
    <property type="evidence" value="ECO:0007669"/>
    <property type="project" value="UniProtKB-SubCell"/>
</dbReference>
<evidence type="ECO:0000256" key="17">
    <source>
        <dbReference type="ARBA" id="ARBA00041589"/>
    </source>
</evidence>
<organism evidence="21 22">
    <name type="scientific">Aspergillus tanneri</name>
    <dbReference type="NCBI Taxonomy" id="1220188"/>
    <lineage>
        <taxon>Eukaryota</taxon>
        <taxon>Fungi</taxon>
        <taxon>Dikarya</taxon>
        <taxon>Ascomycota</taxon>
        <taxon>Pezizomycotina</taxon>
        <taxon>Eurotiomycetes</taxon>
        <taxon>Eurotiomycetidae</taxon>
        <taxon>Eurotiales</taxon>
        <taxon>Aspergillaceae</taxon>
        <taxon>Aspergillus</taxon>
        <taxon>Aspergillus subgen. Circumdati</taxon>
    </lineage>
</organism>
<dbReference type="PANTHER" id="PTHR42715:SF5">
    <property type="entry name" value="BETA-GLUCOSIDASE M-RELATED"/>
    <property type="match status" value="1"/>
</dbReference>
<evidence type="ECO:0000259" key="20">
    <source>
        <dbReference type="SMART" id="SM01217"/>
    </source>
</evidence>
<keyword evidence="10" id="KW-0325">Glycoprotein</keyword>
<keyword evidence="9" id="KW-0136">Cellulose degradation</keyword>
<dbReference type="FunFam" id="2.60.40.10:FF:000757">
    <property type="entry name" value="Beta-glucosidase G"/>
    <property type="match status" value="1"/>
</dbReference>
<dbReference type="Proteomes" id="UP000324241">
    <property type="component" value="Unassembled WGS sequence"/>
</dbReference>
<sequence>MHSYITSLVSLVGVLSLGYTAATLQNITNDSYFYGDSPPVYPSPEGTGTGEWALAYEKAKKLVASLTPEERVKLTAGVNADNSCSGNIPSIPRLNFPGLCVSDAGNGLERVGIKLFPGKGASTWVGAVTGKASQQIPTSVAHWFTKLFVEYNLQVWVRLPRNPQKLNGLDIAAISSNIDDKTMHELYLWPFQDAVRAGTASIMCSYQRINNSYGCQNSKTLNGLLKTELGFQGYVISDWGAQHAGIATANAGLDMAMPSTKLWGPKLTEAIENGTMEASRLDDMATRILATWYKLKQDVNFPPSGIGMPKDVNADHQVIVGITPASKQTLLQNAIEGHVLVKNINNALPLRSPRLVSVFGYDAKGPDSWSTNLEFWGYSPPIQGNHTLYVGGGSGANSPAYISAPLDALQAQASQDGSSLIWDITSLDPAVNPTSDTCLVFINSYATEGYDRPGLVDETSDVLVTNVASKCDSTVVVVHNAGIRLVNAWINHQNVTAVIFAHLPGQDSGRSVVELLYGRSNPSGKLPYTVAKKAEDYGQLLHPMEAKEPFGLFPQDNFSEGIFIDYRAFDQQGIEPQFEFGFGLSYTTFDYSGLHIDTVSAINTPYPPPAAVQEGGNPHLWDALVRVRVQVKNSGSADGDEVAQLYVGIPNGPIRQLRGFEKAHITTGSTANVMFSLTRRDLSVWDTNAQQWWLQPGTYQVFVGRSSRDLPLRGHFTL</sequence>
<evidence type="ECO:0000256" key="10">
    <source>
        <dbReference type="ARBA" id="ARBA00023180"/>
    </source>
</evidence>
<dbReference type="InterPro" id="IPR013783">
    <property type="entry name" value="Ig-like_fold"/>
</dbReference>
<dbReference type="VEuPathDB" id="FungiDB:EYZ11_003163"/>
<dbReference type="GO" id="GO:0030245">
    <property type="term" value="P:cellulose catabolic process"/>
    <property type="evidence" value="ECO:0007669"/>
    <property type="project" value="UniProtKB-KW"/>
</dbReference>
<keyword evidence="12" id="KW-0326">Glycosidase</keyword>
<dbReference type="PANTHER" id="PTHR42715">
    <property type="entry name" value="BETA-GLUCOSIDASE"/>
    <property type="match status" value="1"/>
</dbReference>
<comment type="caution">
    <text evidence="21">The sequence shown here is derived from an EMBL/GenBank/DDBJ whole genome shotgun (WGS) entry which is preliminary data.</text>
</comment>
<dbReference type="Gene3D" id="3.20.20.300">
    <property type="entry name" value="Glycoside hydrolase, family 3, N-terminal domain"/>
    <property type="match status" value="2"/>
</dbReference>
<proteinExistence type="inferred from homology"/>
<dbReference type="InterPro" id="IPR050288">
    <property type="entry name" value="Cellulose_deg_GH3"/>
</dbReference>
<evidence type="ECO:0000256" key="3">
    <source>
        <dbReference type="ARBA" id="ARBA00004987"/>
    </source>
</evidence>
<comment type="function">
    <text evidence="14">Beta-glucosidases are one of a number of cellulolytic enzymes involved in the degradation of cellulosic biomass. Catalyzes the last step releasing glucose from the inhibitory cellobiose.</text>
</comment>
<evidence type="ECO:0000256" key="7">
    <source>
        <dbReference type="ARBA" id="ARBA00022729"/>
    </source>
</evidence>
<dbReference type="Pfam" id="PF01915">
    <property type="entry name" value="Glyco_hydro_3_C"/>
    <property type="match status" value="1"/>
</dbReference>